<protein>
    <submittedName>
        <fullName evidence="2">Uncharacterized protein</fullName>
    </submittedName>
</protein>
<reference evidence="2 3" key="1">
    <citation type="submission" date="2018-03" db="EMBL/GenBank/DDBJ databases">
        <title>Genomic Encyclopedia of Archaeal and Bacterial Type Strains, Phase II (KMG-II): from individual species to whole genera.</title>
        <authorList>
            <person name="Goeker M."/>
        </authorList>
    </citation>
    <scope>NUCLEOTIDE SEQUENCE [LARGE SCALE GENOMIC DNA]</scope>
    <source>
        <strain evidence="2 3">DSM 45348</strain>
    </source>
</reference>
<dbReference type="OrthoDB" id="3296527at2"/>
<name>A0A2T0S0Z1_9ACTN</name>
<gene>
    <name evidence="2" type="ORF">CLV70_11161</name>
</gene>
<comment type="caution">
    <text evidence="2">The sequence shown here is derived from an EMBL/GenBank/DDBJ whole genome shotgun (WGS) entry which is preliminary data.</text>
</comment>
<sequence>MSERPQNLKSARAAGRTHNSHRHQPAAGQQDDTSFAARAYRGSHRAGRLHRPEDHRTAALRRSAGSGRHHSEPDRPHR</sequence>
<evidence type="ECO:0000313" key="2">
    <source>
        <dbReference type="EMBL" id="PRY27098.1"/>
    </source>
</evidence>
<keyword evidence="3" id="KW-1185">Reference proteome</keyword>
<organism evidence="2 3">
    <name type="scientific">Pseudosporangium ferrugineum</name>
    <dbReference type="NCBI Taxonomy" id="439699"/>
    <lineage>
        <taxon>Bacteria</taxon>
        <taxon>Bacillati</taxon>
        <taxon>Actinomycetota</taxon>
        <taxon>Actinomycetes</taxon>
        <taxon>Micromonosporales</taxon>
        <taxon>Micromonosporaceae</taxon>
        <taxon>Pseudosporangium</taxon>
    </lineage>
</organism>
<evidence type="ECO:0000256" key="1">
    <source>
        <dbReference type="SAM" id="MobiDB-lite"/>
    </source>
</evidence>
<evidence type="ECO:0000313" key="3">
    <source>
        <dbReference type="Proteomes" id="UP000239209"/>
    </source>
</evidence>
<dbReference type="RefSeq" id="WP_106128636.1">
    <property type="nucleotide sequence ID" value="NZ_PVZG01000011.1"/>
</dbReference>
<accession>A0A2T0S0Z1</accession>
<dbReference type="Proteomes" id="UP000239209">
    <property type="component" value="Unassembled WGS sequence"/>
</dbReference>
<dbReference type="AlphaFoldDB" id="A0A2T0S0Z1"/>
<proteinExistence type="predicted"/>
<dbReference type="EMBL" id="PVZG01000011">
    <property type="protein sequence ID" value="PRY27098.1"/>
    <property type="molecule type" value="Genomic_DNA"/>
</dbReference>
<feature type="region of interest" description="Disordered" evidence="1">
    <location>
        <begin position="1"/>
        <end position="78"/>
    </location>
</feature>
<feature type="compositionally biased region" description="Basic and acidic residues" evidence="1">
    <location>
        <begin position="69"/>
        <end position="78"/>
    </location>
</feature>